<feature type="compositionally biased region" description="Polar residues" evidence="1">
    <location>
        <begin position="1"/>
        <end position="11"/>
    </location>
</feature>
<proteinExistence type="predicted"/>
<sequence>ENISKIPSSPLASEESEKDSDSSENDRSNESPEEKKRLDAQVAMRAKKLGEEVARLWSQFHKNLEDFKAKTNGIVNERTLPNKTSGHLDKECSKRRVKQSSSGVLAENITKENSPKSSLRGLSSDAKSDRSVPTVNSLAKPVENGVEKDKAMLDKRTPPTSPQTEGNQLFYQSMIDRIDKRP</sequence>
<reference evidence="2 3" key="1">
    <citation type="submission" date="2019-07" db="EMBL/GenBank/DDBJ databases">
        <authorList>
            <person name="Jastrzebski P J."/>
            <person name="Paukszto L."/>
            <person name="Jastrzebski P J."/>
        </authorList>
    </citation>
    <scope>NUCLEOTIDE SEQUENCE [LARGE SCALE GENOMIC DNA]</scope>
    <source>
        <strain evidence="2 3">WMS-il1</strain>
    </source>
</reference>
<evidence type="ECO:0000313" key="3">
    <source>
        <dbReference type="Proteomes" id="UP000321570"/>
    </source>
</evidence>
<feature type="compositionally biased region" description="Basic and acidic residues" evidence="1">
    <location>
        <begin position="145"/>
        <end position="157"/>
    </location>
</feature>
<gene>
    <name evidence="2" type="ORF">WMSIL1_LOCUS11774</name>
</gene>
<protein>
    <submittedName>
        <fullName evidence="2">Uncharacterized protein</fullName>
    </submittedName>
</protein>
<feature type="region of interest" description="Disordered" evidence="1">
    <location>
        <begin position="75"/>
        <end position="182"/>
    </location>
</feature>
<feature type="region of interest" description="Disordered" evidence="1">
    <location>
        <begin position="1"/>
        <end position="38"/>
    </location>
</feature>
<accession>A0A564Z3R1</accession>
<feature type="non-terminal residue" evidence="2">
    <location>
        <position position="182"/>
    </location>
</feature>
<evidence type="ECO:0000256" key="1">
    <source>
        <dbReference type="SAM" id="MobiDB-lite"/>
    </source>
</evidence>
<evidence type="ECO:0000313" key="2">
    <source>
        <dbReference type="EMBL" id="VUZ53568.1"/>
    </source>
</evidence>
<feature type="compositionally biased region" description="Polar residues" evidence="1">
    <location>
        <begin position="162"/>
        <end position="171"/>
    </location>
</feature>
<name>A0A564Z3R1_HYMDI</name>
<dbReference type="Proteomes" id="UP000321570">
    <property type="component" value="Unassembled WGS sequence"/>
</dbReference>
<dbReference type="AlphaFoldDB" id="A0A564Z3R1"/>
<feature type="compositionally biased region" description="Basic and acidic residues" evidence="1">
    <location>
        <begin position="19"/>
        <end position="38"/>
    </location>
</feature>
<feature type="non-terminal residue" evidence="2">
    <location>
        <position position="1"/>
    </location>
</feature>
<dbReference type="EMBL" id="CABIJS010000555">
    <property type="protein sequence ID" value="VUZ53568.1"/>
    <property type="molecule type" value="Genomic_DNA"/>
</dbReference>
<organism evidence="2 3">
    <name type="scientific">Hymenolepis diminuta</name>
    <name type="common">Rat tapeworm</name>
    <dbReference type="NCBI Taxonomy" id="6216"/>
    <lineage>
        <taxon>Eukaryota</taxon>
        <taxon>Metazoa</taxon>
        <taxon>Spiralia</taxon>
        <taxon>Lophotrochozoa</taxon>
        <taxon>Platyhelminthes</taxon>
        <taxon>Cestoda</taxon>
        <taxon>Eucestoda</taxon>
        <taxon>Cyclophyllidea</taxon>
        <taxon>Hymenolepididae</taxon>
        <taxon>Hymenolepis</taxon>
    </lineage>
</organism>
<keyword evidence="3" id="KW-1185">Reference proteome</keyword>